<keyword evidence="15" id="KW-1185">Reference proteome</keyword>
<evidence type="ECO:0000256" key="11">
    <source>
        <dbReference type="HAMAP-Rule" id="MF_01576"/>
    </source>
</evidence>
<dbReference type="EMBL" id="CP070969">
    <property type="protein sequence ID" value="QSF43613.1"/>
    <property type="molecule type" value="Genomic_DNA"/>
</dbReference>
<keyword evidence="8 11" id="KW-0368">Histidine biosynthesis</keyword>
<comment type="catalytic activity">
    <reaction evidence="11">
        <text>(6R)-5,10-methenyltetrahydrofolate + H2O = (6R)-10-formyltetrahydrofolate + H(+)</text>
        <dbReference type="Rhea" id="RHEA:23700"/>
        <dbReference type="ChEBI" id="CHEBI:15377"/>
        <dbReference type="ChEBI" id="CHEBI:15378"/>
        <dbReference type="ChEBI" id="CHEBI:57455"/>
        <dbReference type="ChEBI" id="CHEBI:195366"/>
        <dbReference type="EC" id="3.5.4.9"/>
    </reaction>
</comment>
<feature type="binding site" evidence="11">
    <location>
        <begin position="165"/>
        <end position="167"/>
    </location>
    <ligand>
        <name>NADP(+)</name>
        <dbReference type="ChEBI" id="CHEBI:58349"/>
    </ligand>
</feature>
<dbReference type="GO" id="GO:0004488">
    <property type="term" value="F:methylenetetrahydrofolate dehydrogenase (NADP+) activity"/>
    <property type="evidence" value="ECO:0007669"/>
    <property type="project" value="UniProtKB-EC"/>
</dbReference>
<proteinExistence type="inferred from homology"/>
<dbReference type="PANTHER" id="PTHR48099">
    <property type="entry name" value="C-1-TETRAHYDROFOLATE SYNTHASE, CYTOPLASMIC-RELATED"/>
    <property type="match status" value="1"/>
</dbReference>
<organism evidence="14 15">
    <name type="scientific">Paenibacillus tianjinensis</name>
    <dbReference type="NCBI Taxonomy" id="2810347"/>
    <lineage>
        <taxon>Bacteria</taxon>
        <taxon>Bacillati</taxon>
        <taxon>Bacillota</taxon>
        <taxon>Bacilli</taxon>
        <taxon>Bacillales</taxon>
        <taxon>Paenibacillaceae</taxon>
        <taxon>Paenibacillus</taxon>
    </lineage>
</organism>
<evidence type="ECO:0000256" key="6">
    <source>
        <dbReference type="ARBA" id="ARBA00022857"/>
    </source>
</evidence>
<feature type="domain" description="Tetrahydrofolate dehydrogenase/cyclohydrolase NAD(P)-binding" evidence="13">
    <location>
        <begin position="139"/>
        <end position="281"/>
    </location>
</feature>
<dbReference type="InterPro" id="IPR036291">
    <property type="entry name" value="NAD(P)-bd_dom_sf"/>
</dbReference>
<accession>A0ABX7L636</accession>
<dbReference type="HAMAP" id="MF_01576">
    <property type="entry name" value="THF_DHG_CYH"/>
    <property type="match status" value="1"/>
</dbReference>
<evidence type="ECO:0000313" key="15">
    <source>
        <dbReference type="Proteomes" id="UP000663452"/>
    </source>
</evidence>
<comment type="catalytic activity">
    <reaction evidence="11">
        <text>(6R)-5,10-methylene-5,6,7,8-tetrahydrofolate + NADP(+) = (6R)-5,10-methenyltetrahydrofolate + NADPH</text>
        <dbReference type="Rhea" id="RHEA:22812"/>
        <dbReference type="ChEBI" id="CHEBI:15636"/>
        <dbReference type="ChEBI" id="CHEBI:57455"/>
        <dbReference type="ChEBI" id="CHEBI:57783"/>
        <dbReference type="ChEBI" id="CHEBI:58349"/>
        <dbReference type="EC" id="1.5.1.5"/>
    </reaction>
</comment>
<dbReference type="NCBIfam" id="NF010785">
    <property type="entry name" value="PRK14188.1"/>
    <property type="match status" value="1"/>
</dbReference>
<dbReference type="Pfam" id="PF02882">
    <property type="entry name" value="THF_DHG_CYH_C"/>
    <property type="match status" value="1"/>
</dbReference>
<dbReference type="InterPro" id="IPR046346">
    <property type="entry name" value="Aminoacid_DH-like_N_sf"/>
</dbReference>
<evidence type="ECO:0000256" key="8">
    <source>
        <dbReference type="ARBA" id="ARBA00023102"/>
    </source>
</evidence>
<evidence type="ECO:0000256" key="1">
    <source>
        <dbReference type="ARBA" id="ARBA00004777"/>
    </source>
</evidence>
<evidence type="ECO:0000256" key="2">
    <source>
        <dbReference type="ARBA" id="ARBA00022563"/>
    </source>
</evidence>
<evidence type="ECO:0000256" key="7">
    <source>
        <dbReference type="ARBA" id="ARBA00023002"/>
    </source>
</evidence>
<keyword evidence="9 11" id="KW-0486">Methionine biosynthesis</keyword>
<dbReference type="Pfam" id="PF00763">
    <property type="entry name" value="THF_DHG_CYH"/>
    <property type="match status" value="1"/>
</dbReference>
<evidence type="ECO:0000256" key="9">
    <source>
        <dbReference type="ARBA" id="ARBA00023167"/>
    </source>
</evidence>
<dbReference type="InterPro" id="IPR020631">
    <property type="entry name" value="THF_DH/CycHdrlase_NAD-bd_dom"/>
</dbReference>
<keyword evidence="10 11" id="KW-0511">Multifunctional enzyme</keyword>
<dbReference type="EC" id="1.5.1.5" evidence="11"/>
<sequence length="285" mass="30383">MTAAIISGKQVSDEIRIDIAQQVKQLAERGVKPGLAVVLVGEDPASQVYVRNKEKSSTELGFHSEVHRLDAATTQEELLALVAELNSRNDIDGILVQLPLPKHIEEKAVIDAIAVEKDVDGFHPINVGNLVIGDDSLLPCTPAGCIELIKRTGTGISGKHAVVIGRSNIVGKPVSLLLQRENATVTMCHSRTANMAEICRQADILVVAIGRANFIDGSYVKPGAVVIDVGMNRLDNGKLAGDVDYESAREVAGYITPVPGGVGPMTITMLMSNTLIAAKRRRGLE</sequence>
<evidence type="ECO:0000256" key="3">
    <source>
        <dbReference type="ARBA" id="ARBA00022605"/>
    </source>
</evidence>
<protein>
    <recommendedName>
        <fullName evidence="11">Bifunctional protein FolD</fullName>
    </recommendedName>
    <domain>
        <recommendedName>
            <fullName evidence="11">Methylenetetrahydrofolate dehydrogenase</fullName>
            <ecNumber evidence="11">1.5.1.5</ecNumber>
        </recommendedName>
    </domain>
    <domain>
        <recommendedName>
            <fullName evidence="11">Methenyltetrahydrofolate cyclohydrolase</fullName>
            <ecNumber evidence="11">3.5.4.9</ecNumber>
        </recommendedName>
    </domain>
</protein>
<evidence type="ECO:0000259" key="13">
    <source>
        <dbReference type="Pfam" id="PF02882"/>
    </source>
</evidence>
<dbReference type="PANTHER" id="PTHR48099:SF5">
    <property type="entry name" value="C-1-TETRAHYDROFOLATE SYNTHASE, CYTOPLASMIC"/>
    <property type="match status" value="1"/>
</dbReference>
<dbReference type="InterPro" id="IPR000672">
    <property type="entry name" value="THF_DH/CycHdrlase"/>
</dbReference>
<evidence type="ECO:0000259" key="12">
    <source>
        <dbReference type="Pfam" id="PF00763"/>
    </source>
</evidence>
<dbReference type="InterPro" id="IPR020867">
    <property type="entry name" value="THF_DH/CycHdrlase_CS"/>
</dbReference>
<dbReference type="PRINTS" id="PR00085">
    <property type="entry name" value="THFDHDRGNASE"/>
</dbReference>
<dbReference type="SUPFAM" id="SSF53223">
    <property type="entry name" value="Aminoacid dehydrogenase-like, N-terminal domain"/>
    <property type="match status" value="1"/>
</dbReference>
<gene>
    <name evidence="11 14" type="primary">folD</name>
    <name evidence="14" type="ORF">JRJ22_20370</name>
</gene>
<dbReference type="CDD" id="cd01080">
    <property type="entry name" value="NAD_bind_m-THF_DH_Cyclohyd"/>
    <property type="match status" value="1"/>
</dbReference>
<dbReference type="NCBIfam" id="NF010783">
    <property type="entry name" value="PRK14186.1"/>
    <property type="match status" value="1"/>
</dbReference>
<dbReference type="EC" id="3.5.4.9" evidence="11"/>
<keyword evidence="3 11" id="KW-0028">Amino-acid biosynthesis</keyword>
<comment type="similarity">
    <text evidence="11">Belongs to the tetrahydrofolate dehydrogenase/cyclohydrolase family.</text>
</comment>
<feature type="domain" description="Tetrahydrofolate dehydrogenase/cyclohydrolase catalytic" evidence="12">
    <location>
        <begin position="6"/>
        <end position="120"/>
    </location>
</feature>
<evidence type="ECO:0000256" key="4">
    <source>
        <dbReference type="ARBA" id="ARBA00022755"/>
    </source>
</evidence>
<keyword evidence="6 11" id="KW-0521">NADP</keyword>
<keyword evidence="2 11" id="KW-0554">One-carbon metabolism</keyword>
<dbReference type="NCBIfam" id="NF008058">
    <property type="entry name" value="PRK10792.1"/>
    <property type="match status" value="1"/>
</dbReference>
<dbReference type="Gene3D" id="3.40.50.10860">
    <property type="entry name" value="Leucine Dehydrogenase, chain A, domain 1"/>
    <property type="match status" value="1"/>
</dbReference>
<comment type="subunit">
    <text evidence="11">Homodimer.</text>
</comment>
<dbReference type="Proteomes" id="UP000663452">
    <property type="component" value="Chromosome"/>
</dbReference>
<evidence type="ECO:0000256" key="10">
    <source>
        <dbReference type="ARBA" id="ARBA00023268"/>
    </source>
</evidence>
<dbReference type="SUPFAM" id="SSF51735">
    <property type="entry name" value="NAD(P)-binding Rossmann-fold domains"/>
    <property type="match status" value="1"/>
</dbReference>
<keyword evidence="5 11" id="KW-0378">Hydrolase</keyword>
<comment type="caution">
    <text evidence="11">Lacks conserved residue(s) required for the propagation of feature annotation.</text>
</comment>
<dbReference type="PROSITE" id="PS00767">
    <property type="entry name" value="THF_DHG_CYH_2"/>
    <property type="match status" value="1"/>
</dbReference>
<comment type="function">
    <text evidence="11">Catalyzes the oxidation of 5,10-methylenetetrahydrofolate to 5,10-methenyltetrahydrofolate and then the hydrolysis of 5,10-methenyltetrahydrofolate to 10-formyltetrahydrofolate.</text>
</comment>
<keyword evidence="7 11" id="KW-0560">Oxidoreductase</keyword>
<comment type="pathway">
    <text evidence="1 11">One-carbon metabolism; tetrahydrofolate interconversion.</text>
</comment>
<reference evidence="14 15" key="1">
    <citation type="submission" date="2021-02" db="EMBL/GenBank/DDBJ databases">
        <title>Paenibacillus tianjinensis sp. nov.</title>
        <authorList>
            <person name="Liu H."/>
        </authorList>
    </citation>
    <scope>NUCLEOTIDE SEQUENCE [LARGE SCALE GENOMIC DNA]</scope>
    <source>
        <strain evidence="14 15">TB2019</strain>
    </source>
</reference>
<evidence type="ECO:0000256" key="5">
    <source>
        <dbReference type="ARBA" id="ARBA00022801"/>
    </source>
</evidence>
<keyword evidence="4 11" id="KW-0658">Purine biosynthesis</keyword>
<dbReference type="InterPro" id="IPR020630">
    <property type="entry name" value="THF_DH/CycHdrlase_cat_dom"/>
</dbReference>
<dbReference type="GO" id="GO:0004477">
    <property type="term" value="F:methenyltetrahydrofolate cyclohydrolase activity"/>
    <property type="evidence" value="ECO:0007669"/>
    <property type="project" value="UniProtKB-EC"/>
</dbReference>
<dbReference type="Gene3D" id="3.40.50.720">
    <property type="entry name" value="NAD(P)-binding Rossmann-like Domain"/>
    <property type="match status" value="1"/>
</dbReference>
<evidence type="ECO:0000313" key="14">
    <source>
        <dbReference type="EMBL" id="QSF43613.1"/>
    </source>
</evidence>
<name>A0ABX7L636_9BACL</name>
<dbReference type="RefSeq" id="WP_206101243.1">
    <property type="nucleotide sequence ID" value="NZ_CP070969.1"/>
</dbReference>